<dbReference type="InterPro" id="IPR043132">
    <property type="entry name" value="BCAT-like_C"/>
</dbReference>
<dbReference type="InterPro" id="IPR043131">
    <property type="entry name" value="BCAT-like_N"/>
</dbReference>
<gene>
    <name evidence="3" type="primary">pabB</name>
    <name evidence="3" type="ORF">ACFO5Q_13810</name>
</gene>
<evidence type="ECO:0000313" key="4">
    <source>
        <dbReference type="Proteomes" id="UP001595776"/>
    </source>
</evidence>
<evidence type="ECO:0000259" key="2">
    <source>
        <dbReference type="Pfam" id="PF00425"/>
    </source>
</evidence>
<keyword evidence="3" id="KW-0808">Transferase</keyword>
<dbReference type="SUPFAM" id="SSF56322">
    <property type="entry name" value="ADC synthase"/>
    <property type="match status" value="1"/>
</dbReference>
<dbReference type="PANTHER" id="PTHR11236">
    <property type="entry name" value="AMINOBENZOATE/ANTHRANILATE SYNTHASE"/>
    <property type="match status" value="1"/>
</dbReference>
<dbReference type="InterPro" id="IPR036038">
    <property type="entry name" value="Aminotransferase-like"/>
</dbReference>
<dbReference type="InterPro" id="IPR019999">
    <property type="entry name" value="Anth_synth_I-like"/>
</dbReference>
<dbReference type="Proteomes" id="UP001595776">
    <property type="component" value="Unassembled WGS sequence"/>
</dbReference>
<dbReference type="InterPro" id="IPR005802">
    <property type="entry name" value="ADC_synth_comp_1"/>
</dbReference>
<dbReference type="NCBIfam" id="TIGR00553">
    <property type="entry name" value="pabB"/>
    <property type="match status" value="1"/>
</dbReference>
<dbReference type="Pfam" id="PF00425">
    <property type="entry name" value="Chorismate_bind"/>
    <property type="match status" value="1"/>
</dbReference>
<feature type="domain" description="Chorismate-utilising enzyme C-terminal" evidence="2">
    <location>
        <begin position="132"/>
        <end position="397"/>
    </location>
</feature>
<dbReference type="Gene3D" id="3.20.10.10">
    <property type="entry name" value="D-amino Acid Aminotransferase, subunit A, domain 2"/>
    <property type="match status" value="1"/>
</dbReference>
<dbReference type="GO" id="GO:0046820">
    <property type="term" value="F:4-amino-4-deoxychorismate synthase activity"/>
    <property type="evidence" value="ECO:0007669"/>
    <property type="project" value="UniProtKB-EC"/>
</dbReference>
<dbReference type="PANTHER" id="PTHR11236:SF50">
    <property type="entry name" value="AMINODEOXYCHORISMATE SYNTHASE COMPONENT 1"/>
    <property type="match status" value="1"/>
</dbReference>
<comment type="caution">
    <text evidence="3">The sequence shown here is derived from an EMBL/GenBank/DDBJ whole genome shotgun (WGS) entry which is preliminary data.</text>
</comment>
<name>A0ABV8UCK4_9PROT</name>
<protein>
    <recommendedName>
        <fullName evidence="1">Probable branched-chain-amino-acid aminotransferase</fullName>
    </recommendedName>
</protein>
<sequence length="619" mass="67779">MTDLRHAPMVLLDDSRPAHRAGRSLLFHDPETVIVAHTLEEVGPALEAMDAALASGLHLAGWISYECAAHFEPRLKPRMTKRADEPLIWMMATRHRKTLTPSDMTEALFSARRGNRHMAKLEIGDSPVTEVDYLAAIEKVHHYIHAGDVYQINYTFPLPCTLEGDALALYERLRASQPVPFGAYIDTGADHGGHKVLSLSPELFVRREGDRLTGKPMKGTAPRGLTLEADEAVAAALKSDEKSRAENLMIVDLIRNDLSRISEPGSVQVTGLFETECYPTLWQMTSTITAKASEGLTPSGLLNALFPCGSVTGAPKVRALEIIAELEAAPRGIYCGAIGHFSPPDPSAGENGQMDWSLNVPIRTLTFGPDGKGRLSVGSGVVADSDPTGEYEECLLKARFTRTEAKDFSLIETMKLEVDGNFDLLDEHLARLEASARYFDFALDRADALAMLDEHGEACMPLDAPRRVRLLLGQTGAVTVTSAPLLPQAQTGRVCLAKDRVKSDDTFLHHKTTRRELYDGAFARAFKAGYDDILFFNEKDELTEGAISNVFIVKDGLWLTPPLACGLLAGTLRQALLADHTPAIAEQMIRREDLLAADEVYIGNSVRGLRRVTVSDDTR</sequence>
<keyword evidence="4" id="KW-1185">Reference proteome</keyword>
<dbReference type="InterPro" id="IPR001544">
    <property type="entry name" value="Aminotrans_IV"/>
</dbReference>
<organism evidence="3 4">
    <name type="scientific">Kordiimonas lipolytica</name>
    <dbReference type="NCBI Taxonomy" id="1662421"/>
    <lineage>
        <taxon>Bacteria</taxon>
        <taxon>Pseudomonadati</taxon>
        <taxon>Pseudomonadota</taxon>
        <taxon>Alphaproteobacteria</taxon>
        <taxon>Kordiimonadales</taxon>
        <taxon>Kordiimonadaceae</taxon>
        <taxon>Kordiimonas</taxon>
    </lineage>
</organism>
<reference evidence="4" key="1">
    <citation type="journal article" date="2019" name="Int. J. Syst. Evol. Microbiol.">
        <title>The Global Catalogue of Microorganisms (GCM) 10K type strain sequencing project: providing services to taxonomists for standard genome sequencing and annotation.</title>
        <authorList>
            <consortium name="The Broad Institute Genomics Platform"/>
            <consortium name="The Broad Institute Genome Sequencing Center for Infectious Disease"/>
            <person name="Wu L."/>
            <person name="Ma J."/>
        </authorList>
    </citation>
    <scope>NUCLEOTIDE SEQUENCE [LARGE SCALE GENOMIC DNA]</scope>
    <source>
        <strain evidence="4">CGMCC 1.15304</strain>
    </source>
</reference>
<dbReference type="PRINTS" id="PR00095">
    <property type="entry name" value="ANTSNTHASEI"/>
</dbReference>
<evidence type="ECO:0000313" key="3">
    <source>
        <dbReference type="EMBL" id="MFC4348924.1"/>
    </source>
</evidence>
<evidence type="ECO:0000256" key="1">
    <source>
        <dbReference type="ARBA" id="ARBA00014472"/>
    </source>
</evidence>
<dbReference type="Pfam" id="PF01063">
    <property type="entry name" value="Aminotran_4"/>
    <property type="match status" value="1"/>
</dbReference>
<dbReference type="InterPro" id="IPR005801">
    <property type="entry name" value="ADC_synthase"/>
</dbReference>
<proteinExistence type="predicted"/>
<dbReference type="Gene3D" id="3.60.120.10">
    <property type="entry name" value="Anthranilate synthase"/>
    <property type="match status" value="1"/>
</dbReference>
<keyword evidence="3" id="KW-0032">Aminotransferase</keyword>
<dbReference type="RefSeq" id="WP_197420916.1">
    <property type="nucleotide sequence ID" value="NZ_JBHSCR010000014.1"/>
</dbReference>
<dbReference type="SUPFAM" id="SSF56752">
    <property type="entry name" value="D-aminoacid aminotransferase-like PLP-dependent enzymes"/>
    <property type="match status" value="1"/>
</dbReference>
<dbReference type="EMBL" id="JBHSCR010000014">
    <property type="protein sequence ID" value="MFC4348924.1"/>
    <property type="molecule type" value="Genomic_DNA"/>
</dbReference>
<dbReference type="Gene3D" id="3.30.470.10">
    <property type="match status" value="1"/>
</dbReference>
<accession>A0ABV8UCK4</accession>
<dbReference type="InterPro" id="IPR015890">
    <property type="entry name" value="Chorismate_C"/>
</dbReference>